<keyword evidence="4" id="KW-1185">Reference proteome</keyword>
<accession>A0A1H9GPJ6</accession>
<feature type="domain" description="Glycoside hydrolase family 65 N-terminal" evidence="2">
    <location>
        <begin position="36"/>
        <end position="119"/>
    </location>
</feature>
<dbReference type="GO" id="GO:0016787">
    <property type="term" value="F:hydrolase activity"/>
    <property type="evidence" value="ECO:0007669"/>
    <property type="project" value="UniProtKB-KW"/>
</dbReference>
<evidence type="ECO:0000313" key="4">
    <source>
        <dbReference type="Proteomes" id="UP000199021"/>
    </source>
</evidence>
<sequence length="135" mass="15346">MQKFFFLFFELLPCFLFAQWTTTADDIDPKHYYGITVANGMVGLVSSPEPMRIQDVVLNGVYDNYQRGRVSNILKTFNHLNMNLDVDGARIGPKNISNFRQELNMRTAELVTTFDVGDKLSVTGVSPEEKTFVVK</sequence>
<proteinExistence type="predicted"/>
<dbReference type="AlphaFoldDB" id="A0A1H9GPJ6"/>
<feature type="chain" id="PRO_5011588441" evidence="1">
    <location>
        <begin position="19"/>
        <end position="135"/>
    </location>
</feature>
<dbReference type="EMBL" id="FOFB01000011">
    <property type="protein sequence ID" value="SEQ52067.1"/>
    <property type="molecule type" value="Genomic_DNA"/>
</dbReference>
<keyword evidence="1" id="KW-0732">Signal</keyword>
<dbReference type="Gene3D" id="2.70.98.40">
    <property type="entry name" value="Glycoside hydrolase, family 65, N-terminal domain"/>
    <property type="match status" value="1"/>
</dbReference>
<dbReference type="SUPFAM" id="SSF74650">
    <property type="entry name" value="Galactose mutarotase-like"/>
    <property type="match status" value="1"/>
</dbReference>
<dbReference type="InterPro" id="IPR011013">
    <property type="entry name" value="Gal_mutarotase_sf_dom"/>
</dbReference>
<evidence type="ECO:0000313" key="3">
    <source>
        <dbReference type="EMBL" id="SEQ52067.1"/>
    </source>
</evidence>
<name>A0A1H9GPJ6_9BACT</name>
<dbReference type="InterPro" id="IPR005196">
    <property type="entry name" value="Glyco_hydro_65_N"/>
</dbReference>
<evidence type="ECO:0000259" key="2">
    <source>
        <dbReference type="Pfam" id="PF03636"/>
    </source>
</evidence>
<feature type="signal peptide" evidence="1">
    <location>
        <begin position="1"/>
        <end position="18"/>
    </location>
</feature>
<dbReference type="STRING" id="478744.SAMN05444359_11152"/>
<evidence type="ECO:0000256" key="1">
    <source>
        <dbReference type="SAM" id="SignalP"/>
    </source>
</evidence>
<organism evidence="3 4">
    <name type="scientific">Neolewinella agarilytica</name>
    <dbReference type="NCBI Taxonomy" id="478744"/>
    <lineage>
        <taxon>Bacteria</taxon>
        <taxon>Pseudomonadati</taxon>
        <taxon>Bacteroidota</taxon>
        <taxon>Saprospiria</taxon>
        <taxon>Saprospirales</taxon>
        <taxon>Lewinellaceae</taxon>
        <taxon>Neolewinella</taxon>
    </lineage>
</organism>
<protein>
    <submittedName>
        <fullName evidence="3">Glycosyl hydrolase family 65, N-terminal domain</fullName>
    </submittedName>
</protein>
<dbReference type="Pfam" id="PF03636">
    <property type="entry name" value="Glyco_hydro_65N"/>
    <property type="match status" value="1"/>
</dbReference>
<dbReference type="Proteomes" id="UP000199021">
    <property type="component" value="Unassembled WGS sequence"/>
</dbReference>
<gene>
    <name evidence="3" type="ORF">SAMN05444359_11152</name>
</gene>
<keyword evidence="3" id="KW-0378">Hydrolase</keyword>
<dbReference type="GO" id="GO:0005975">
    <property type="term" value="P:carbohydrate metabolic process"/>
    <property type="evidence" value="ECO:0007669"/>
    <property type="project" value="InterPro"/>
</dbReference>
<dbReference type="InterPro" id="IPR037018">
    <property type="entry name" value="GH65_N"/>
</dbReference>
<dbReference type="InParanoid" id="A0A1H9GPJ6"/>
<reference evidence="4" key="1">
    <citation type="submission" date="2016-10" db="EMBL/GenBank/DDBJ databases">
        <authorList>
            <person name="Varghese N."/>
            <person name="Submissions S."/>
        </authorList>
    </citation>
    <scope>NUCLEOTIDE SEQUENCE [LARGE SCALE GENOMIC DNA]</scope>
    <source>
        <strain evidence="4">DSM 24740</strain>
    </source>
</reference>
<dbReference type="GO" id="GO:0030246">
    <property type="term" value="F:carbohydrate binding"/>
    <property type="evidence" value="ECO:0007669"/>
    <property type="project" value="InterPro"/>
</dbReference>